<name>A0AAW2DJM5_9ROSI</name>
<comment type="caution">
    <text evidence="1">The sequence shown here is derived from an EMBL/GenBank/DDBJ whole genome shotgun (WGS) entry which is preliminary data.</text>
</comment>
<organism evidence="1 2">
    <name type="scientific">Lithocarpus litseifolius</name>
    <dbReference type="NCBI Taxonomy" id="425828"/>
    <lineage>
        <taxon>Eukaryota</taxon>
        <taxon>Viridiplantae</taxon>
        <taxon>Streptophyta</taxon>
        <taxon>Embryophyta</taxon>
        <taxon>Tracheophyta</taxon>
        <taxon>Spermatophyta</taxon>
        <taxon>Magnoliopsida</taxon>
        <taxon>eudicotyledons</taxon>
        <taxon>Gunneridae</taxon>
        <taxon>Pentapetalae</taxon>
        <taxon>rosids</taxon>
        <taxon>fabids</taxon>
        <taxon>Fagales</taxon>
        <taxon>Fagaceae</taxon>
        <taxon>Lithocarpus</taxon>
    </lineage>
</organism>
<gene>
    <name evidence="1" type="ORF">SO802_005006</name>
</gene>
<evidence type="ECO:0000313" key="1">
    <source>
        <dbReference type="EMBL" id="KAL0009898.1"/>
    </source>
</evidence>
<proteinExistence type="predicted"/>
<sequence length="72" mass="7902">MLTATEVARAVRGAWKHTGAAVSHDPKGWTTLPSQSPFTIYRGKIRNNLDKYEGGEGRSEGTYGDNCVFEVD</sequence>
<dbReference type="Proteomes" id="UP001459277">
    <property type="component" value="Unassembled WGS sequence"/>
</dbReference>
<reference evidence="1 2" key="1">
    <citation type="submission" date="2024-01" db="EMBL/GenBank/DDBJ databases">
        <title>A telomere-to-telomere, gap-free genome of sweet tea (Lithocarpus litseifolius).</title>
        <authorList>
            <person name="Zhou J."/>
        </authorList>
    </citation>
    <scope>NUCLEOTIDE SEQUENCE [LARGE SCALE GENOMIC DNA]</scope>
    <source>
        <strain evidence="1">Zhou-2022a</strain>
        <tissue evidence="1">Leaf</tissue>
    </source>
</reference>
<keyword evidence="2" id="KW-1185">Reference proteome</keyword>
<dbReference type="EMBL" id="JAZDWU010000002">
    <property type="protein sequence ID" value="KAL0009898.1"/>
    <property type="molecule type" value="Genomic_DNA"/>
</dbReference>
<accession>A0AAW2DJM5</accession>
<protein>
    <submittedName>
        <fullName evidence="1">Uncharacterized protein</fullName>
    </submittedName>
</protein>
<dbReference type="AlphaFoldDB" id="A0AAW2DJM5"/>
<evidence type="ECO:0000313" key="2">
    <source>
        <dbReference type="Proteomes" id="UP001459277"/>
    </source>
</evidence>